<proteinExistence type="predicted"/>
<organism evidence="2 3">
    <name type="scientific">Botrytis tulipae</name>
    <dbReference type="NCBI Taxonomy" id="87230"/>
    <lineage>
        <taxon>Eukaryota</taxon>
        <taxon>Fungi</taxon>
        <taxon>Dikarya</taxon>
        <taxon>Ascomycota</taxon>
        <taxon>Pezizomycotina</taxon>
        <taxon>Leotiomycetes</taxon>
        <taxon>Helotiales</taxon>
        <taxon>Sclerotiniaceae</taxon>
        <taxon>Botrytis</taxon>
    </lineage>
</organism>
<dbReference type="SUPFAM" id="SSF63829">
    <property type="entry name" value="Calcium-dependent phosphotriesterase"/>
    <property type="match status" value="1"/>
</dbReference>
<evidence type="ECO:0000256" key="1">
    <source>
        <dbReference type="SAM" id="SignalP"/>
    </source>
</evidence>
<accession>A0A4Z1EC87</accession>
<dbReference type="EMBL" id="PQXH01000153">
    <property type="protein sequence ID" value="TGO09845.1"/>
    <property type="molecule type" value="Genomic_DNA"/>
</dbReference>
<keyword evidence="1" id="KW-0732">Signal</keyword>
<reference evidence="2 3" key="1">
    <citation type="submission" date="2017-12" db="EMBL/GenBank/DDBJ databases">
        <title>Comparative genomics of Botrytis spp.</title>
        <authorList>
            <person name="Valero-Jimenez C.A."/>
            <person name="Tapia P."/>
            <person name="Veloso J."/>
            <person name="Silva-Moreno E."/>
            <person name="Staats M."/>
            <person name="Valdes J.H."/>
            <person name="Van Kan J.A.L."/>
        </authorList>
    </citation>
    <scope>NUCLEOTIDE SEQUENCE [LARGE SCALE GENOMIC DNA]</scope>
    <source>
        <strain evidence="2 3">Bt9001</strain>
    </source>
</reference>
<evidence type="ECO:0000313" key="3">
    <source>
        <dbReference type="Proteomes" id="UP000297777"/>
    </source>
</evidence>
<gene>
    <name evidence="2" type="ORF">BTUL_0153g00310</name>
</gene>
<dbReference type="InterPro" id="IPR052998">
    <property type="entry name" value="Hetero-Diels-Alderase-like"/>
</dbReference>
<dbReference type="Gene3D" id="2.120.10.30">
    <property type="entry name" value="TolB, C-terminal domain"/>
    <property type="match status" value="1"/>
</dbReference>
<dbReference type="Proteomes" id="UP000297777">
    <property type="component" value="Unassembled WGS sequence"/>
</dbReference>
<dbReference type="OrthoDB" id="9977941at2759"/>
<feature type="chain" id="PRO_5021323254" description="SMP-30/Gluconolactonase/LRE-like region domain-containing protein" evidence="1">
    <location>
        <begin position="26"/>
        <end position="359"/>
    </location>
</feature>
<keyword evidence="3" id="KW-1185">Reference proteome</keyword>
<protein>
    <recommendedName>
        <fullName evidence="4">SMP-30/Gluconolactonase/LRE-like region domain-containing protein</fullName>
    </recommendedName>
</protein>
<evidence type="ECO:0000313" key="2">
    <source>
        <dbReference type="EMBL" id="TGO09845.1"/>
    </source>
</evidence>
<dbReference type="PANTHER" id="PTHR42060">
    <property type="entry name" value="NHL REPEAT-CONTAINING PROTEIN-RELATED"/>
    <property type="match status" value="1"/>
</dbReference>
<comment type="caution">
    <text evidence="2">The sequence shown here is derived from an EMBL/GenBank/DDBJ whole genome shotgun (WGS) entry which is preliminary data.</text>
</comment>
<feature type="signal peptide" evidence="1">
    <location>
        <begin position="1"/>
        <end position="25"/>
    </location>
</feature>
<evidence type="ECO:0008006" key="4">
    <source>
        <dbReference type="Google" id="ProtNLM"/>
    </source>
</evidence>
<dbReference type="AlphaFoldDB" id="A0A4Z1EC87"/>
<dbReference type="InterPro" id="IPR011042">
    <property type="entry name" value="6-blade_b-propeller_TolB-like"/>
</dbReference>
<sequence>MRNMFSNYPVLRVVGAVLLLQCSSALSSPAVGPTTISGGVVLREIVQIPTVASAENLAVRHNGEILLTSTKTTSLFQISPNKAKAPIKVAQIPNAVGLLGITELEKDVFYVVAWANVSGKDPGANAIWKVDMRKYRTLASGAVAQPAHVSLVAKIPDSQILNGMCRMGLNDTSNLLIADSGAGTVIKLDVNTAAYEIVIRDPTTANLPGGFVPPAPGSSSISVDGIHVHGSDLYFTNLNQGLFVKVPISLTTGVATGPAEVLVDKIFGDDFILSEDGKRAWIAMNGQNTLVEVDILGKTARVIANSTFLSQDTAVAFGRTVRDRNSLYISGAGIFGSNSTVSASIVRADLLHGDTGRWL</sequence>
<dbReference type="PANTHER" id="PTHR42060:SF1">
    <property type="entry name" value="NHL REPEAT-CONTAINING PROTEIN"/>
    <property type="match status" value="1"/>
</dbReference>
<name>A0A4Z1EC87_9HELO</name>